<protein>
    <submittedName>
        <fullName evidence="2">Uncharacterized protein</fullName>
    </submittedName>
</protein>
<name>A0A1M3T4X4_ASPLC</name>
<reference evidence="3" key="1">
    <citation type="journal article" date="2017" name="Genome Biol.">
        <title>Comparative genomics reveals high biological diversity and specific adaptations in the industrially and medically important fungal genus Aspergillus.</title>
        <authorList>
            <person name="de Vries R.P."/>
            <person name="Riley R."/>
            <person name="Wiebenga A."/>
            <person name="Aguilar-Osorio G."/>
            <person name="Amillis S."/>
            <person name="Uchima C.A."/>
            <person name="Anderluh G."/>
            <person name="Asadollahi M."/>
            <person name="Askin M."/>
            <person name="Barry K."/>
            <person name="Battaglia E."/>
            <person name="Bayram O."/>
            <person name="Benocci T."/>
            <person name="Braus-Stromeyer S.A."/>
            <person name="Caldana C."/>
            <person name="Canovas D."/>
            <person name="Cerqueira G.C."/>
            <person name="Chen F."/>
            <person name="Chen W."/>
            <person name="Choi C."/>
            <person name="Clum A."/>
            <person name="Dos Santos R.A."/>
            <person name="Damasio A.R."/>
            <person name="Diallinas G."/>
            <person name="Emri T."/>
            <person name="Fekete E."/>
            <person name="Flipphi M."/>
            <person name="Freyberg S."/>
            <person name="Gallo A."/>
            <person name="Gournas C."/>
            <person name="Habgood R."/>
            <person name="Hainaut M."/>
            <person name="Harispe M.L."/>
            <person name="Henrissat B."/>
            <person name="Hilden K.S."/>
            <person name="Hope R."/>
            <person name="Hossain A."/>
            <person name="Karabika E."/>
            <person name="Karaffa L."/>
            <person name="Karanyi Z."/>
            <person name="Krasevec N."/>
            <person name="Kuo A."/>
            <person name="Kusch H."/>
            <person name="LaButti K."/>
            <person name="Lagendijk E.L."/>
            <person name="Lapidus A."/>
            <person name="Levasseur A."/>
            <person name="Lindquist E."/>
            <person name="Lipzen A."/>
            <person name="Logrieco A.F."/>
            <person name="MacCabe A."/>
            <person name="Maekelae M.R."/>
            <person name="Malavazi I."/>
            <person name="Melin P."/>
            <person name="Meyer V."/>
            <person name="Mielnichuk N."/>
            <person name="Miskei M."/>
            <person name="Molnar A.P."/>
            <person name="Mule G."/>
            <person name="Ngan C.Y."/>
            <person name="Orejas M."/>
            <person name="Orosz E."/>
            <person name="Ouedraogo J.P."/>
            <person name="Overkamp K.M."/>
            <person name="Park H.-S."/>
            <person name="Perrone G."/>
            <person name="Piumi F."/>
            <person name="Punt P.J."/>
            <person name="Ram A.F."/>
            <person name="Ramon A."/>
            <person name="Rauscher S."/>
            <person name="Record E."/>
            <person name="Riano-Pachon D.M."/>
            <person name="Robert V."/>
            <person name="Roehrig J."/>
            <person name="Ruller R."/>
            <person name="Salamov A."/>
            <person name="Salih N.S."/>
            <person name="Samson R.A."/>
            <person name="Sandor E."/>
            <person name="Sanguinetti M."/>
            <person name="Schuetze T."/>
            <person name="Sepcic K."/>
            <person name="Shelest E."/>
            <person name="Sherlock G."/>
            <person name="Sophianopoulou V."/>
            <person name="Squina F.M."/>
            <person name="Sun H."/>
            <person name="Susca A."/>
            <person name="Todd R.B."/>
            <person name="Tsang A."/>
            <person name="Unkles S.E."/>
            <person name="van de Wiele N."/>
            <person name="van Rossen-Uffink D."/>
            <person name="Oliveira J.V."/>
            <person name="Vesth T.C."/>
            <person name="Visser J."/>
            <person name="Yu J.-H."/>
            <person name="Zhou M."/>
            <person name="Andersen M.R."/>
            <person name="Archer D.B."/>
            <person name="Baker S.E."/>
            <person name="Benoit I."/>
            <person name="Brakhage A.A."/>
            <person name="Braus G.H."/>
            <person name="Fischer R."/>
            <person name="Frisvad J.C."/>
            <person name="Goldman G.H."/>
            <person name="Houbraken J."/>
            <person name="Oakley B."/>
            <person name="Pocsi I."/>
            <person name="Scazzocchio C."/>
            <person name="Seiboth B."/>
            <person name="vanKuyk P.A."/>
            <person name="Wortman J."/>
            <person name="Dyer P.S."/>
            <person name="Grigoriev I.V."/>
        </authorList>
    </citation>
    <scope>NUCLEOTIDE SEQUENCE [LARGE SCALE GENOMIC DNA]</scope>
    <source>
        <strain evidence="3">CBS 106.47</strain>
    </source>
</reference>
<keyword evidence="1" id="KW-1133">Transmembrane helix</keyword>
<evidence type="ECO:0000313" key="3">
    <source>
        <dbReference type="Proteomes" id="UP000184063"/>
    </source>
</evidence>
<sequence length="80" mass="9236">FIALRFHRSRNSPKQPPSLSTPRFETLYLFLIHITFPPLVGIFIFLYISACSPIPLVHNQLTRTHSHSAVTARFAKTRIF</sequence>
<evidence type="ECO:0000313" key="2">
    <source>
        <dbReference type="EMBL" id="OJZ81795.1"/>
    </source>
</evidence>
<feature type="transmembrane region" description="Helical" evidence="1">
    <location>
        <begin position="27"/>
        <end position="48"/>
    </location>
</feature>
<keyword evidence="1" id="KW-0472">Membrane</keyword>
<gene>
    <name evidence="2" type="ORF">ASPFODRAFT_222332</name>
</gene>
<accession>A0A1M3T4X4</accession>
<proteinExistence type="predicted"/>
<keyword evidence="1" id="KW-0812">Transmembrane</keyword>
<evidence type="ECO:0000256" key="1">
    <source>
        <dbReference type="SAM" id="Phobius"/>
    </source>
</evidence>
<dbReference type="Proteomes" id="UP000184063">
    <property type="component" value="Unassembled WGS sequence"/>
</dbReference>
<dbReference type="AlphaFoldDB" id="A0A1M3T4X4"/>
<feature type="non-terminal residue" evidence="2">
    <location>
        <position position="1"/>
    </location>
</feature>
<organism evidence="2 3">
    <name type="scientific">Aspergillus luchuensis (strain CBS 106.47)</name>
    <dbReference type="NCBI Taxonomy" id="1137211"/>
    <lineage>
        <taxon>Eukaryota</taxon>
        <taxon>Fungi</taxon>
        <taxon>Dikarya</taxon>
        <taxon>Ascomycota</taxon>
        <taxon>Pezizomycotina</taxon>
        <taxon>Eurotiomycetes</taxon>
        <taxon>Eurotiomycetidae</taxon>
        <taxon>Eurotiales</taxon>
        <taxon>Aspergillaceae</taxon>
        <taxon>Aspergillus</taxon>
        <taxon>Aspergillus subgen. Circumdati</taxon>
    </lineage>
</organism>
<dbReference type="EMBL" id="KV878249">
    <property type="protein sequence ID" value="OJZ81795.1"/>
    <property type="molecule type" value="Genomic_DNA"/>
</dbReference>
<dbReference type="VEuPathDB" id="FungiDB:ASPFODRAFT_222332"/>